<comment type="caution">
    <text evidence="1">The sequence shown here is derived from an EMBL/GenBank/DDBJ whole genome shotgun (WGS) entry which is preliminary data.</text>
</comment>
<dbReference type="EMBL" id="QCZG01000011">
    <property type="protein sequence ID" value="PWA12215.1"/>
    <property type="molecule type" value="Genomic_DNA"/>
</dbReference>
<evidence type="ECO:0000313" key="1">
    <source>
        <dbReference type="EMBL" id="PWA12215.1"/>
    </source>
</evidence>
<organism evidence="1 2">
    <name type="scientific">Pueribacillus theae</name>
    <dbReference type="NCBI Taxonomy" id="2171751"/>
    <lineage>
        <taxon>Bacteria</taxon>
        <taxon>Bacillati</taxon>
        <taxon>Bacillota</taxon>
        <taxon>Bacilli</taxon>
        <taxon>Bacillales</taxon>
        <taxon>Bacillaceae</taxon>
        <taxon>Pueribacillus</taxon>
    </lineage>
</organism>
<evidence type="ECO:0000313" key="2">
    <source>
        <dbReference type="Proteomes" id="UP000245998"/>
    </source>
</evidence>
<protein>
    <submittedName>
        <fullName evidence="1">Uncharacterized protein</fullName>
    </submittedName>
</protein>
<gene>
    <name evidence="1" type="ORF">DCC39_07225</name>
</gene>
<name>A0A2U1K4M1_9BACI</name>
<dbReference type="OrthoDB" id="2624091at2"/>
<proteinExistence type="predicted"/>
<dbReference type="RefSeq" id="WP_116554221.1">
    <property type="nucleotide sequence ID" value="NZ_QCZG01000011.1"/>
</dbReference>
<accession>A0A2U1K4M1</accession>
<dbReference type="AlphaFoldDB" id="A0A2U1K4M1"/>
<reference evidence="1 2" key="1">
    <citation type="submission" date="2018-04" db="EMBL/GenBank/DDBJ databases">
        <title>Camelliibacillus theae gen. nov., sp. nov., isolated from Pu'er tea.</title>
        <authorList>
            <person name="Niu L."/>
        </authorList>
    </citation>
    <scope>NUCLEOTIDE SEQUENCE [LARGE SCALE GENOMIC DNA]</scope>
    <source>
        <strain evidence="1 2">T8</strain>
    </source>
</reference>
<sequence length="94" mass="10947">MYPDPILMNTFREKIRNPFYWHRVCRVMWPYARGCDLRNPRVAYGMVDGLSGALDHPITPEQREQAACWLMGCGIDPANPVHRGRMLSMVRGIW</sequence>
<dbReference type="Proteomes" id="UP000245998">
    <property type="component" value="Unassembled WGS sequence"/>
</dbReference>
<keyword evidence="2" id="KW-1185">Reference proteome</keyword>